<dbReference type="InterPro" id="IPR025160">
    <property type="entry name" value="AATF"/>
</dbReference>
<dbReference type="AlphaFoldDB" id="A0A498SDV0"/>
<dbReference type="GO" id="GO:0006357">
    <property type="term" value="P:regulation of transcription by RNA polymerase II"/>
    <property type="evidence" value="ECO:0007669"/>
    <property type="project" value="TreeGrafter"/>
</dbReference>
<sequence length="496" mass="57357">MASVKQFIDSLGEQVDELPDIELADLAEDSKALWTRNKTAENGKADPIEFLKRRIIVTQELEGDRYEGQRVSSKNVFTGDDVSDIAHVRLNTSSGYNEDLVLSPWLFIRKYLFFVNDFYTKDLENEEDSNSIDGDNVADSSDQESCSANTSVESEERKDSEQFQSKRDDDATKGVTAISSDTQREKAESVRKQFVIWDRLMQLHIFSHAALRTFNQLPREQLAKKLQQLADSDTRKNCRIKVEDSEDEEIESSIDEEDGDAIESDVKDSGGESDVCSSYESITNGNEVVKRQILGRRKKLMPKELLKEYEKRHNRFAAFRSSTLSKWDDRTTLSTIDIMKNKKRDFSGFESLVLKQIEQIMSEKHRLLRRTQVKRHDVDRIGADENNNYDAEIFDDDDFYQRLLKELIERKSANVIDPVEMSRQWLEIQKLRQKRSKRKKVDTKASKGRKIRYVVIPKLVNFFPSMAEKATWSHEKRNQLFKTADTGLSVLTNVLS</sequence>
<evidence type="ECO:0000313" key="6">
    <source>
        <dbReference type="Proteomes" id="UP000276991"/>
    </source>
</evidence>
<feature type="compositionally biased region" description="Polar residues" evidence="2">
    <location>
        <begin position="138"/>
        <end position="152"/>
    </location>
</feature>
<dbReference type="EMBL" id="UPTC01000772">
    <property type="protein sequence ID" value="VBB30052.1"/>
    <property type="molecule type" value="Genomic_DNA"/>
</dbReference>
<proteinExistence type="inferred from homology"/>
<evidence type="ECO:0000256" key="2">
    <source>
        <dbReference type="SAM" id="MobiDB-lite"/>
    </source>
</evidence>
<accession>A0A498SDV0</accession>
<feature type="region of interest" description="Disordered" evidence="2">
    <location>
        <begin position="243"/>
        <end position="273"/>
    </location>
</feature>
<dbReference type="Proteomes" id="UP000276991">
    <property type="component" value="Unassembled WGS sequence"/>
</dbReference>
<dbReference type="PANTHER" id="PTHR15565:SF0">
    <property type="entry name" value="PROTEIN AATF"/>
    <property type="match status" value="1"/>
</dbReference>
<name>A0A498SDV0_ACAVI</name>
<keyword evidence="6" id="KW-1185">Reference proteome</keyword>
<evidence type="ECO:0008006" key="7">
    <source>
        <dbReference type="Google" id="ProtNLM"/>
    </source>
</evidence>
<evidence type="ECO:0000313" key="5">
    <source>
        <dbReference type="EMBL" id="VBB30052.1"/>
    </source>
</evidence>
<organism evidence="5 6">
    <name type="scientific">Acanthocheilonema viteae</name>
    <name type="common">Filarial nematode worm</name>
    <name type="synonym">Dipetalonema viteae</name>
    <dbReference type="NCBI Taxonomy" id="6277"/>
    <lineage>
        <taxon>Eukaryota</taxon>
        <taxon>Metazoa</taxon>
        <taxon>Ecdysozoa</taxon>
        <taxon>Nematoda</taxon>
        <taxon>Chromadorea</taxon>
        <taxon>Rhabditida</taxon>
        <taxon>Spirurina</taxon>
        <taxon>Spiruromorpha</taxon>
        <taxon>Filarioidea</taxon>
        <taxon>Onchocercidae</taxon>
        <taxon>Acanthocheilonema</taxon>
    </lineage>
</organism>
<comment type="similarity">
    <text evidence="1">Belongs to the AATF family.</text>
</comment>
<dbReference type="GO" id="GO:0005730">
    <property type="term" value="C:nucleolus"/>
    <property type="evidence" value="ECO:0007669"/>
    <property type="project" value="TreeGrafter"/>
</dbReference>
<feature type="domain" description="Apoptosis-antagonizing transcription factor C-terminal" evidence="3">
    <location>
        <begin position="400"/>
        <end position="482"/>
    </location>
</feature>
<reference evidence="5 6" key="1">
    <citation type="submission" date="2018-08" db="EMBL/GenBank/DDBJ databases">
        <authorList>
            <person name="Laetsch R D."/>
            <person name="Stevens L."/>
            <person name="Kumar S."/>
            <person name="Blaxter L. M."/>
        </authorList>
    </citation>
    <scope>NUCLEOTIDE SEQUENCE [LARGE SCALE GENOMIC DNA]</scope>
</reference>
<feature type="region of interest" description="Disordered" evidence="2">
    <location>
        <begin position="126"/>
        <end position="184"/>
    </location>
</feature>
<evidence type="ECO:0000259" key="3">
    <source>
        <dbReference type="Pfam" id="PF08164"/>
    </source>
</evidence>
<dbReference type="Pfam" id="PF08164">
    <property type="entry name" value="TRAUB"/>
    <property type="match status" value="1"/>
</dbReference>
<dbReference type="OrthoDB" id="5783963at2759"/>
<dbReference type="InterPro" id="IPR012617">
    <property type="entry name" value="AATF_C"/>
</dbReference>
<feature type="compositionally biased region" description="Basic and acidic residues" evidence="2">
    <location>
        <begin position="154"/>
        <end position="172"/>
    </location>
</feature>
<dbReference type="PANTHER" id="PTHR15565">
    <property type="entry name" value="AATF PROTEIN APOPTOSIS ANTAGONIZING TRANSCRIPTION FACTOR"/>
    <property type="match status" value="1"/>
</dbReference>
<feature type="compositionally biased region" description="Acidic residues" evidence="2">
    <location>
        <begin position="244"/>
        <end position="263"/>
    </location>
</feature>
<dbReference type="Pfam" id="PF13339">
    <property type="entry name" value="AATF-Che1"/>
    <property type="match status" value="1"/>
</dbReference>
<feature type="domain" description="AATF leucine zipper-containing" evidence="4">
    <location>
        <begin position="184"/>
        <end position="330"/>
    </location>
</feature>
<gene>
    <name evidence="5" type="ORF">NAV_LOCUS4843</name>
</gene>
<dbReference type="InterPro" id="IPR039223">
    <property type="entry name" value="AATF/Bfr2"/>
</dbReference>
<protein>
    <recommendedName>
        <fullName evidence="7">Apoptosis-antagonizing transcription factor C-terminal domain-containing protein</fullName>
    </recommendedName>
</protein>
<dbReference type="STRING" id="6277.A0A498SDV0"/>
<evidence type="ECO:0000259" key="4">
    <source>
        <dbReference type="Pfam" id="PF13339"/>
    </source>
</evidence>
<evidence type="ECO:0000256" key="1">
    <source>
        <dbReference type="ARBA" id="ARBA00008966"/>
    </source>
</evidence>